<name>A0ABM6AED0_9BACL</name>
<evidence type="ECO:0000313" key="4">
    <source>
        <dbReference type="Proteomes" id="UP000076226"/>
    </source>
</evidence>
<accession>A0ABM6AED0</accession>
<dbReference type="GeneID" id="32409586"/>
<evidence type="ECO:0000313" key="3">
    <source>
        <dbReference type="EMBL" id="AMX84708.1"/>
    </source>
</evidence>
<keyword evidence="1" id="KW-0175">Coiled coil</keyword>
<proteinExistence type="predicted"/>
<organism evidence="3 4">
    <name type="scientific">Geobacillus subterraneus</name>
    <dbReference type="NCBI Taxonomy" id="129338"/>
    <lineage>
        <taxon>Bacteria</taxon>
        <taxon>Bacillati</taxon>
        <taxon>Bacillota</taxon>
        <taxon>Bacilli</taxon>
        <taxon>Bacillales</taxon>
        <taxon>Anoxybacillaceae</taxon>
        <taxon>Geobacillus</taxon>
    </lineage>
</organism>
<dbReference type="Gene3D" id="1.10.287.2610">
    <property type="match status" value="1"/>
</dbReference>
<protein>
    <recommendedName>
        <fullName evidence="5">Chromosome partition protein Smc</fullName>
    </recommendedName>
</protein>
<dbReference type="RefSeq" id="WP_063166877.1">
    <property type="nucleotide sequence ID" value="NZ_CP014342.1"/>
</dbReference>
<evidence type="ECO:0008006" key="5">
    <source>
        <dbReference type="Google" id="ProtNLM"/>
    </source>
</evidence>
<dbReference type="Proteomes" id="UP000076226">
    <property type="component" value="Chromosome"/>
</dbReference>
<evidence type="ECO:0000256" key="1">
    <source>
        <dbReference type="SAM" id="Coils"/>
    </source>
</evidence>
<sequence>MTMSDALLAQVLDRLSAMDGTLQKLVEGQERLEREQIAIRHEQEEIRKEQQEIRREQQEIRKEQQEIRKEQQEIRKEQQEIRKEQQEIRKEQQEIRLEQQRLSQEQDSLRAGQKELNGIVAALLHRQDETDAKLEALAADVHHLHQEFASLKQTVDRLEQKMDSRYEQLAAQIEDIKLDLNFIAHRTVDNERIIYKLKEMLFRSSIPNTEGVRRHERRV</sequence>
<evidence type="ECO:0000256" key="2">
    <source>
        <dbReference type="SAM" id="MobiDB-lite"/>
    </source>
</evidence>
<feature type="region of interest" description="Disordered" evidence="2">
    <location>
        <begin position="47"/>
        <end position="76"/>
    </location>
</feature>
<gene>
    <name evidence="3" type="ORF">GS3922_14205</name>
</gene>
<reference evidence="3 4" key="1">
    <citation type="submission" date="2016-02" db="EMBL/GenBank/DDBJ databases">
        <title>Complete genome sequence of Geobacillus subterraneus KCTC 3922T.</title>
        <authorList>
            <person name="Lee D.-W."/>
            <person name="Lee Y.-J."/>
            <person name="Lee S.-J."/>
            <person name="Park G.-S."/>
            <person name="Lee S.-J."/>
            <person name="Shin J.-H."/>
        </authorList>
    </citation>
    <scope>NUCLEOTIDE SEQUENCE [LARGE SCALE GENOMIC DNA]</scope>
    <source>
        <strain evidence="3 4">KCTC 3922</strain>
    </source>
</reference>
<keyword evidence="4" id="KW-1185">Reference proteome</keyword>
<dbReference type="EMBL" id="CP014342">
    <property type="protein sequence ID" value="AMX84708.1"/>
    <property type="molecule type" value="Genomic_DNA"/>
</dbReference>
<feature type="coiled-coil region" evidence="1">
    <location>
        <begin position="141"/>
        <end position="168"/>
    </location>
</feature>